<protein>
    <submittedName>
        <fullName evidence="1">Ync</fullName>
    </submittedName>
</protein>
<feature type="non-terminal residue" evidence="1">
    <location>
        <position position="247"/>
    </location>
</feature>
<accession>A0A3B0X514</accession>
<evidence type="ECO:0000313" key="1">
    <source>
        <dbReference type="EMBL" id="VAW56649.1"/>
    </source>
</evidence>
<sequence length="247" mass="27876">MREYYQKQVGLLLDVLPIVNRAGVFALKGGTAINFFFRNCPRLSVDIDLHYLPDNNREDALADILKNMHAIKSAVETAMPGARVIVNEKTTHATVQYNNVLIKIEPNTVIRGTLLAAVEMPLCDYLVKEFNREMSINCVAKEELFAGKLCAALQRQHPRDLFDVLLLLNKEEGISRALLDAFIVYVISQGKLINEMLNPNMHDIENLFVNQFQGMTKMAAIDLQSLLQVQQSLANEIVSLFTQQDKD</sequence>
<dbReference type="Gene3D" id="3.10.450.620">
    <property type="entry name" value="JHP933, nucleotidyltransferase-like core domain"/>
    <property type="match status" value="1"/>
</dbReference>
<dbReference type="AlphaFoldDB" id="A0A3B0X514"/>
<proteinExistence type="predicted"/>
<gene>
    <name evidence="1" type="ORF">MNBD_GAMMA07-1051</name>
</gene>
<dbReference type="EMBL" id="UOFF01000265">
    <property type="protein sequence ID" value="VAW56649.1"/>
    <property type="molecule type" value="Genomic_DNA"/>
</dbReference>
<dbReference type="InterPro" id="IPR014942">
    <property type="entry name" value="AbiEii"/>
</dbReference>
<organism evidence="1">
    <name type="scientific">hydrothermal vent metagenome</name>
    <dbReference type="NCBI Taxonomy" id="652676"/>
    <lineage>
        <taxon>unclassified sequences</taxon>
        <taxon>metagenomes</taxon>
        <taxon>ecological metagenomes</taxon>
    </lineage>
</organism>
<reference evidence="1" key="1">
    <citation type="submission" date="2018-06" db="EMBL/GenBank/DDBJ databases">
        <authorList>
            <person name="Zhirakovskaya E."/>
        </authorList>
    </citation>
    <scope>NUCLEOTIDE SEQUENCE</scope>
</reference>
<name>A0A3B0X514_9ZZZZ</name>
<dbReference type="Pfam" id="PF08843">
    <property type="entry name" value="AbiEii"/>
    <property type="match status" value="1"/>
</dbReference>